<reference evidence="8" key="1">
    <citation type="submission" date="2022-11" db="UniProtKB">
        <authorList>
            <consortium name="WormBaseParasite"/>
        </authorList>
    </citation>
    <scope>IDENTIFICATION</scope>
</reference>
<dbReference type="PROSITE" id="PS00941">
    <property type="entry name" value="CARBOXYLESTERASE_B_2"/>
    <property type="match status" value="1"/>
</dbReference>
<sequence length="582" mass="66157">MGSASSSSLTSKHPDQHRPPLTRHFRSNIPSPIVATRNGPLEGKRLKLKAKGPQQEDRWVNVFLGIPYAKPPLGELRFKKPVALDEPAWRQPLSTKRYKSRSIQRDFFWDTMELRVGKSEDCLYLNVITPAWSPDCKLFPDGFGVMVYIHGGGFVMDSAVKYNYACVSRTLVRHDVIVVTIQYRLGFLGYFFTGDENATGNYGLYDQMMALKWVKENIANFGGNPNNITVFGQSAGAVSADLLSLSPLSRDLFQNIILMGGSAESMWALSSREQLMEYCQQKALKLGFQRSSITEQWTKEENADLMQFLRAVPAEKFEATMIGDRIVIGELRIPITPIIDGEILPKSIKELRKESPKRNVMAGVCKYEGLLFLALGFQRANAKFLIYCERRAQELLDEANRRSSIPSEAVTLAAFRDLYGISDHMRKDKKAVQQVSVAIMSDLINNLPLQNYCDKMTQLTNSTSCFEPLLPFVGATHCTELMRNHTDRKVLDLTTRMWTNFAKFGNPNGVTQAGIQKYDNNNNNFDVKEFNAEPTDIQFRWEPVNNSQPENHLVIREKPQMRQKLETRRIERLAPPMDSFLQ</sequence>
<dbReference type="InterPro" id="IPR002018">
    <property type="entry name" value="CarbesteraseB"/>
</dbReference>
<name>A0A915EDC9_9BILA</name>
<protein>
    <recommendedName>
        <fullName evidence="4">Carboxylic ester hydrolase</fullName>
        <ecNumber evidence="4">3.1.1.-</ecNumber>
    </recommendedName>
</protein>
<evidence type="ECO:0000256" key="1">
    <source>
        <dbReference type="ARBA" id="ARBA00005964"/>
    </source>
</evidence>
<dbReference type="SUPFAM" id="SSF53474">
    <property type="entry name" value="alpha/beta-Hydrolases"/>
    <property type="match status" value="1"/>
</dbReference>
<dbReference type="InterPro" id="IPR019819">
    <property type="entry name" value="Carboxylesterase_B_CS"/>
</dbReference>
<evidence type="ECO:0000259" key="6">
    <source>
        <dbReference type="Pfam" id="PF00135"/>
    </source>
</evidence>
<evidence type="ECO:0000256" key="3">
    <source>
        <dbReference type="ARBA" id="ARBA00022801"/>
    </source>
</evidence>
<keyword evidence="3 4" id="KW-0378">Hydrolase</keyword>
<keyword evidence="7" id="KW-1185">Reference proteome</keyword>
<feature type="region of interest" description="Disordered" evidence="5">
    <location>
        <begin position="1"/>
        <end position="36"/>
    </location>
</feature>
<dbReference type="AlphaFoldDB" id="A0A915EDC9"/>
<dbReference type="PANTHER" id="PTHR44590">
    <property type="entry name" value="CARBOXYLIC ESTER HYDROLASE-RELATED"/>
    <property type="match status" value="1"/>
</dbReference>
<accession>A0A915EDC9</accession>
<dbReference type="InterPro" id="IPR029058">
    <property type="entry name" value="AB_hydrolase_fold"/>
</dbReference>
<comment type="similarity">
    <text evidence="1 4">Belongs to the type-B carboxylesterase/lipase family.</text>
</comment>
<proteinExistence type="inferred from homology"/>
<dbReference type="EC" id="3.1.1.-" evidence="4"/>
<dbReference type="Proteomes" id="UP000887574">
    <property type="component" value="Unplaced"/>
</dbReference>
<dbReference type="WBParaSite" id="jg4932">
    <property type="protein sequence ID" value="jg4932"/>
    <property type="gene ID" value="jg4932"/>
</dbReference>
<feature type="domain" description="Carboxylesterase type B" evidence="6">
    <location>
        <begin position="31"/>
        <end position="570"/>
    </location>
</feature>
<dbReference type="Pfam" id="PF00135">
    <property type="entry name" value="COesterase"/>
    <property type="match status" value="1"/>
</dbReference>
<evidence type="ECO:0000313" key="7">
    <source>
        <dbReference type="Proteomes" id="UP000887574"/>
    </source>
</evidence>
<organism evidence="7 8">
    <name type="scientific">Ditylenchus dipsaci</name>
    <dbReference type="NCBI Taxonomy" id="166011"/>
    <lineage>
        <taxon>Eukaryota</taxon>
        <taxon>Metazoa</taxon>
        <taxon>Ecdysozoa</taxon>
        <taxon>Nematoda</taxon>
        <taxon>Chromadorea</taxon>
        <taxon>Rhabditida</taxon>
        <taxon>Tylenchina</taxon>
        <taxon>Tylenchomorpha</taxon>
        <taxon>Sphaerularioidea</taxon>
        <taxon>Anguinidae</taxon>
        <taxon>Anguininae</taxon>
        <taxon>Ditylenchus</taxon>
    </lineage>
</organism>
<feature type="compositionally biased region" description="Polar residues" evidence="5">
    <location>
        <begin position="1"/>
        <end position="11"/>
    </location>
</feature>
<dbReference type="InterPro" id="IPR019826">
    <property type="entry name" value="Carboxylesterase_B_AS"/>
</dbReference>
<evidence type="ECO:0000256" key="2">
    <source>
        <dbReference type="ARBA" id="ARBA00022487"/>
    </source>
</evidence>
<evidence type="ECO:0000256" key="4">
    <source>
        <dbReference type="RuleBase" id="RU361235"/>
    </source>
</evidence>
<dbReference type="PANTHER" id="PTHR44590:SF4">
    <property type="entry name" value="CARBOXYLIC ESTER HYDROLASE"/>
    <property type="match status" value="1"/>
</dbReference>
<evidence type="ECO:0000313" key="8">
    <source>
        <dbReference type="WBParaSite" id="jg4932"/>
    </source>
</evidence>
<evidence type="ECO:0000256" key="5">
    <source>
        <dbReference type="SAM" id="MobiDB-lite"/>
    </source>
</evidence>
<keyword evidence="2" id="KW-0719">Serine esterase</keyword>
<dbReference type="GO" id="GO:0052689">
    <property type="term" value="F:carboxylic ester hydrolase activity"/>
    <property type="evidence" value="ECO:0007669"/>
    <property type="project" value="UniProtKB-KW"/>
</dbReference>
<dbReference type="PROSITE" id="PS00122">
    <property type="entry name" value="CARBOXYLESTERASE_B_1"/>
    <property type="match status" value="1"/>
</dbReference>
<dbReference type="Gene3D" id="3.40.50.1820">
    <property type="entry name" value="alpha/beta hydrolase"/>
    <property type="match status" value="1"/>
</dbReference>